<comment type="caution">
    <text evidence="2">The sequence shown here is derived from an EMBL/GenBank/DDBJ whole genome shotgun (WGS) entry which is preliminary data.</text>
</comment>
<keyword evidence="1" id="KW-1133">Transmembrane helix</keyword>
<evidence type="ECO:0000313" key="2">
    <source>
        <dbReference type="EMBL" id="OGY16866.1"/>
    </source>
</evidence>
<protein>
    <submittedName>
        <fullName evidence="2">Uncharacterized protein</fullName>
    </submittedName>
</protein>
<organism evidence="2 3">
    <name type="scientific">Candidatus Chisholmbacteria bacterium RIFCSPHIGHO2_01_FULL_49_18</name>
    <dbReference type="NCBI Taxonomy" id="1797590"/>
    <lineage>
        <taxon>Bacteria</taxon>
        <taxon>Candidatus Chisholmiibacteriota</taxon>
    </lineage>
</organism>
<name>A0A1G1VN93_9BACT</name>
<gene>
    <name evidence="2" type="ORF">A2785_03820</name>
</gene>
<keyword evidence="1" id="KW-0812">Transmembrane</keyword>
<dbReference type="EMBL" id="MHCI01000009">
    <property type="protein sequence ID" value="OGY16866.1"/>
    <property type="molecule type" value="Genomic_DNA"/>
</dbReference>
<reference evidence="2 3" key="1">
    <citation type="journal article" date="2016" name="Nat. Commun.">
        <title>Thousands of microbial genomes shed light on interconnected biogeochemical processes in an aquifer system.</title>
        <authorList>
            <person name="Anantharaman K."/>
            <person name="Brown C.T."/>
            <person name="Hug L.A."/>
            <person name="Sharon I."/>
            <person name="Castelle C.J."/>
            <person name="Probst A.J."/>
            <person name="Thomas B.C."/>
            <person name="Singh A."/>
            <person name="Wilkins M.J."/>
            <person name="Karaoz U."/>
            <person name="Brodie E.L."/>
            <person name="Williams K.H."/>
            <person name="Hubbard S.S."/>
            <person name="Banfield J.F."/>
        </authorList>
    </citation>
    <scope>NUCLEOTIDE SEQUENCE [LARGE SCALE GENOMIC DNA]</scope>
</reference>
<sequence>MTVVTGCAALGPGACAGVSCQCESAPPGGTGDYFKPEECDCDPDWRPEFCVDYPPLRTAVGCIPTHPLLFVAQFRDILIGVGGGIAFLLLIIGAFFVLTSQGDPERVKRGKEIFVGALVGLLIMIFSVFILQLTFTDILDLFK</sequence>
<dbReference type="Proteomes" id="UP000179069">
    <property type="component" value="Unassembled WGS sequence"/>
</dbReference>
<evidence type="ECO:0000313" key="3">
    <source>
        <dbReference type="Proteomes" id="UP000179069"/>
    </source>
</evidence>
<feature type="transmembrane region" description="Helical" evidence="1">
    <location>
        <begin position="113"/>
        <end position="135"/>
    </location>
</feature>
<accession>A0A1G1VN93</accession>
<proteinExistence type="predicted"/>
<keyword evidence="1" id="KW-0472">Membrane</keyword>
<evidence type="ECO:0000256" key="1">
    <source>
        <dbReference type="SAM" id="Phobius"/>
    </source>
</evidence>
<feature type="transmembrane region" description="Helical" evidence="1">
    <location>
        <begin position="77"/>
        <end position="101"/>
    </location>
</feature>
<dbReference type="AlphaFoldDB" id="A0A1G1VN93"/>